<evidence type="ECO:0000256" key="1">
    <source>
        <dbReference type="SAM" id="MobiDB-lite"/>
    </source>
</evidence>
<name>A0A8H6CG88_9LECA</name>
<feature type="region of interest" description="Disordered" evidence="1">
    <location>
        <begin position="373"/>
        <end position="393"/>
    </location>
</feature>
<dbReference type="GO" id="GO:0008237">
    <property type="term" value="F:metallopeptidase activity"/>
    <property type="evidence" value="ECO:0007669"/>
    <property type="project" value="InterPro"/>
</dbReference>
<dbReference type="SUPFAM" id="SSF55486">
    <property type="entry name" value="Metalloproteases ('zincins'), catalytic domain"/>
    <property type="match status" value="1"/>
</dbReference>
<keyword evidence="2" id="KW-0732">Signal</keyword>
<dbReference type="RefSeq" id="XP_037152017.1">
    <property type="nucleotide sequence ID" value="XM_037291655.1"/>
</dbReference>
<comment type="caution">
    <text evidence="3">The sequence shown here is derived from an EMBL/GenBank/DDBJ whole genome shotgun (WGS) entry which is preliminary data.</text>
</comment>
<dbReference type="GeneID" id="59329136"/>
<keyword evidence="4" id="KW-1185">Reference proteome</keyword>
<reference evidence="3 4" key="1">
    <citation type="journal article" date="2020" name="Genomics">
        <title>Complete, high-quality genomes from long-read metagenomic sequencing of two wolf lichen thalli reveals enigmatic genome architecture.</title>
        <authorList>
            <person name="McKenzie S.K."/>
            <person name="Walston R.F."/>
            <person name="Allen J.L."/>
        </authorList>
    </citation>
    <scope>NUCLEOTIDE SEQUENCE [LARGE SCALE GENOMIC DNA]</scope>
    <source>
        <strain evidence="3">WasteWater1</strain>
    </source>
</reference>
<proteinExistence type="predicted"/>
<gene>
    <name evidence="3" type="ORF">HO133_000718</name>
</gene>
<feature type="signal peptide" evidence="2">
    <location>
        <begin position="1"/>
        <end position="20"/>
    </location>
</feature>
<dbReference type="InterPro" id="IPR024079">
    <property type="entry name" value="MetalloPept_cat_dom_sf"/>
</dbReference>
<accession>A0A8H6CG88</accession>
<dbReference type="Proteomes" id="UP000593566">
    <property type="component" value="Unassembled WGS sequence"/>
</dbReference>
<evidence type="ECO:0000313" key="4">
    <source>
        <dbReference type="Proteomes" id="UP000593566"/>
    </source>
</evidence>
<organism evidence="3 4">
    <name type="scientific">Letharia lupina</name>
    <dbReference type="NCBI Taxonomy" id="560253"/>
    <lineage>
        <taxon>Eukaryota</taxon>
        <taxon>Fungi</taxon>
        <taxon>Dikarya</taxon>
        <taxon>Ascomycota</taxon>
        <taxon>Pezizomycotina</taxon>
        <taxon>Lecanoromycetes</taxon>
        <taxon>OSLEUM clade</taxon>
        <taxon>Lecanoromycetidae</taxon>
        <taxon>Lecanorales</taxon>
        <taxon>Lecanorineae</taxon>
        <taxon>Parmeliaceae</taxon>
        <taxon>Letharia</taxon>
    </lineage>
</organism>
<feature type="compositionally biased region" description="Low complexity" evidence="1">
    <location>
        <begin position="375"/>
        <end position="393"/>
    </location>
</feature>
<protein>
    <submittedName>
        <fullName evidence="3">Uncharacterized protein</fullName>
    </submittedName>
</protein>
<evidence type="ECO:0000256" key="2">
    <source>
        <dbReference type="SAM" id="SignalP"/>
    </source>
</evidence>
<sequence>MTFKAACSLGFHTFFGLAFAVQKRDNNIHSISSIVDVPDSSGGFTVTTSLNLSNPVNATGKVYNADGTYNVTTGYISYVECNNTQTSQLLQALNDAVSLASESLSKGELKRDASGTVDFTSQAAIDYFGPPGLNQPFQSNIQATLQKAALAYPGLGVGDWWNNRYVILSCKDIEATCSETVTAYYGVQKRGYLYPMIAFCPNWFALPSHRSLWTYVKNNQEYQDNVSNLRSKGDDQVIEVGWPRAPEQVKVYGSGLGKLLAEIEPQGLELASKNNDNYVYYTLANLIYKNFGSYPQYPRAWLRYLSKAENSVREQYDNDRSVNGQSVNTSVSGDAVVSDPAQPVIPAIPSALIPASDYPVAYRSVLAVNEGNDLSSPSTSFTTGTSSSPAPHLSTAATSTAALARPSLALIIYRRDAVDNSRYTPVRTSWALEYDTTPNDWEFSTCERVTPTYEQEYPKYEGGVTTDYPINLGPFSPHNLENCVYNGTNSVIGRLKCNDGVDMECTTPLGKNTVQPCGFDTDTAIVYAEW</sequence>
<evidence type="ECO:0000313" key="3">
    <source>
        <dbReference type="EMBL" id="KAF6222671.1"/>
    </source>
</evidence>
<dbReference type="AlphaFoldDB" id="A0A8H6CG88"/>
<feature type="chain" id="PRO_5034068966" evidence="2">
    <location>
        <begin position="21"/>
        <end position="530"/>
    </location>
</feature>
<dbReference type="Gene3D" id="3.40.390.10">
    <property type="entry name" value="Collagenase (Catalytic Domain)"/>
    <property type="match status" value="1"/>
</dbReference>
<dbReference type="EMBL" id="JACCJB010000011">
    <property type="protein sequence ID" value="KAF6222671.1"/>
    <property type="molecule type" value="Genomic_DNA"/>
</dbReference>